<feature type="transmembrane region" description="Helical" evidence="6">
    <location>
        <begin position="275"/>
        <end position="300"/>
    </location>
</feature>
<feature type="transmembrane region" description="Helical" evidence="6">
    <location>
        <begin position="21"/>
        <end position="38"/>
    </location>
</feature>
<feature type="transmembrane region" description="Helical" evidence="6">
    <location>
        <begin position="731"/>
        <end position="756"/>
    </location>
</feature>
<organism evidence="8 9">
    <name type="scientific">Duncaniella dubosii</name>
    <dbReference type="NCBI Taxonomy" id="2518971"/>
    <lineage>
        <taxon>Bacteria</taxon>
        <taxon>Pseudomonadati</taxon>
        <taxon>Bacteroidota</taxon>
        <taxon>Bacteroidia</taxon>
        <taxon>Bacteroidales</taxon>
        <taxon>Muribaculaceae</taxon>
        <taxon>Duncaniella</taxon>
    </lineage>
</organism>
<keyword evidence="2" id="KW-1003">Cell membrane</keyword>
<name>A0A4P7W3I4_9BACT</name>
<evidence type="ECO:0000256" key="6">
    <source>
        <dbReference type="SAM" id="Phobius"/>
    </source>
</evidence>
<accession>A0A4P7W3I4</accession>
<evidence type="ECO:0000313" key="8">
    <source>
        <dbReference type="EMBL" id="QCD41955.1"/>
    </source>
</evidence>
<reference evidence="9" key="1">
    <citation type="submission" date="2019-02" db="EMBL/GenBank/DDBJ databases">
        <title>Isolation and identification of novel species under the genus Muribaculum.</title>
        <authorList>
            <person name="Miyake S."/>
            <person name="Ding Y."/>
            <person name="Low A."/>
            <person name="Soh M."/>
            <person name="Seedorf H."/>
        </authorList>
    </citation>
    <scope>NUCLEOTIDE SEQUENCE [LARGE SCALE GENOMIC DNA]</scope>
    <source>
        <strain evidence="9">H5</strain>
    </source>
</reference>
<dbReference type="RefSeq" id="WP_136414851.1">
    <property type="nucleotide sequence ID" value="NZ_CP039396.1"/>
</dbReference>
<evidence type="ECO:0000256" key="1">
    <source>
        <dbReference type="ARBA" id="ARBA00004651"/>
    </source>
</evidence>
<comment type="subcellular location">
    <subcellularLocation>
        <location evidence="1">Cell membrane</location>
        <topology evidence="1">Multi-pass membrane protein</topology>
    </subcellularLocation>
</comment>
<dbReference type="InterPro" id="IPR003838">
    <property type="entry name" value="ABC3_permease_C"/>
</dbReference>
<dbReference type="EMBL" id="CP039396">
    <property type="protein sequence ID" value="QCD41955.1"/>
    <property type="molecule type" value="Genomic_DNA"/>
</dbReference>
<feature type="transmembrane region" description="Helical" evidence="6">
    <location>
        <begin position="699"/>
        <end position="719"/>
    </location>
</feature>
<dbReference type="KEGG" id="ddb:E7747_06455"/>
<dbReference type="GO" id="GO:0005886">
    <property type="term" value="C:plasma membrane"/>
    <property type="evidence" value="ECO:0007669"/>
    <property type="project" value="UniProtKB-SubCell"/>
</dbReference>
<feature type="transmembrane region" description="Helical" evidence="6">
    <location>
        <begin position="411"/>
        <end position="434"/>
    </location>
</feature>
<evidence type="ECO:0000256" key="2">
    <source>
        <dbReference type="ARBA" id="ARBA00022475"/>
    </source>
</evidence>
<dbReference type="InterPro" id="IPR050250">
    <property type="entry name" value="Macrolide_Exporter_MacB"/>
</dbReference>
<dbReference type="AlphaFoldDB" id="A0A4P7W3I4"/>
<evidence type="ECO:0000256" key="5">
    <source>
        <dbReference type="ARBA" id="ARBA00023136"/>
    </source>
</evidence>
<gene>
    <name evidence="8" type="ORF">E7747_06455</name>
</gene>
<proteinExistence type="predicted"/>
<evidence type="ECO:0000256" key="3">
    <source>
        <dbReference type="ARBA" id="ARBA00022692"/>
    </source>
</evidence>
<dbReference type="Proteomes" id="UP000297149">
    <property type="component" value="Chromosome"/>
</dbReference>
<protein>
    <submittedName>
        <fullName evidence="8">FtsX-like permease family protein</fullName>
    </submittedName>
</protein>
<feature type="transmembrane region" description="Helical" evidence="6">
    <location>
        <begin position="320"/>
        <end position="346"/>
    </location>
</feature>
<feature type="domain" description="ABC3 transporter permease C-terminal" evidence="7">
    <location>
        <begin position="279"/>
        <end position="391"/>
    </location>
</feature>
<keyword evidence="3 6" id="KW-0812">Transmembrane</keyword>
<dbReference type="PANTHER" id="PTHR30572:SF18">
    <property type="entry name" value="ABC-TYPE MACROLIDE FAMILY EXPORT SYSTEM PERMEASE COMPONENT 2"/>
    <property type="match status" value="1"/>
</dbReference>
<feature type="transmembrane region" description="Helical" evidence="6">
    <location>
        <begin position="645"/>
        <end position="664"/>
    </location>
</feature>
<feature type="transmembrane region" description="Helical" evidence="6">
    <location>
        <begin position="366"/>
        <end position="390"/>
    </location>
</feature>
<evidence type="ECO:0000256" key="4">
    <source>
        <dbReference type="ARBA" id="ARBA00022989"/>
    </source>
</evidence>
<sequence>MKLYYVIHSMLTQKGANTIKIISVAVGLLVSTLVFGRLDYNYNYDTCFPDRDNLYQIWMSYDINGEKLGPFNSCPGKLAECVMEALGNDVISATAVGRHSFPPLFLGDRRIDIPKLAVDSMFFKTMGLEVLIGNPSADMAVPDIIYLSESTARNIYGEENPIGKTLSLDRETTVIVKGVFKDLPKNVTIEPFKALLSQPTWRSYQRYQEWTGADNWLIYFRLKPDTGLKGEEIRRKLNLTYQSHVPDTDSYRSEVSCNPISRTYLQYESVKRINLVMWILGVSLLLMTTLNYALLTIAALSRRSKAIGIHKCSGAGNGTIMRMFLCETFIVLTSACVVMVIMIFVFEKLISDTLSLSLDDIFATSRLWIPFSVLTFFFLLGGLLPGQIFSKIPVTQVFRRFTERNSAWKRTLLFIQIGGVAFVGTLMTVVSAQYSEITGHDMGFSVERMAKINIPYQLDKEALKSTLKQLPYVEKLTASVSDPLWGYSGQHIYDDAGNVLFNTRFEWIDENFLDAMEIGIVAGRGIERDGEVVITEEFGRRMNLTPEDIGQLYSNKGFGVSLKLVGIAKDYQLGGFFEELRPICLIYGGFSGNSYLKIKEPFDQNFIKLVDFLSGTFPAYDFAPVKMPEEAIEIYSDVRMFRNSALIASVALIFISLMGLIGFARDEVQRRSKEIAIRKVNGAEASDIVSLIIADVARIAIPAIILGVLCAAYIGHIWLSNFSVTASHIGLWYILAGLTVLILVTGCVIAVTYRIANENPVNRLKSE</sequence>
<feature type="domain" description="ABC3 transporter permease C-terminal" evidence="7">
    <location>
        <begin position="647"/>
        <end position="760"/>
    </location>
</feature>
<dbReference type="GO" id="GO:0022857">
    <property type="term" value="F:transmembrane transporter activity"/>
    <property type="evidence" value="ECO:0007669"/>
    <property type="project" value="TreeGrafter"/>
</dbReference>
<dbReference type="PANTHER" id="PTHR30572">
    <property type="entry name" value="MEMBRANE COMPONENT OF TRANSPORTER-RELATED"/>
    <property type="match status" value="1"/>
</dbReference>
<dbReference type="Pfam" id="PF02687">
    <property type="entry name" value="FtsX"/>
    <property type="match status" value="2"/>
</dbReference>
<evidence type="ECO:0000313" key="9">
    <source>
        <dbReference type="Proteomes" id="UP000297149"/>
    </source>
</evidence>
<keyword evidence="4 6" id="KW-1133">Transmembrane helix</keyword>
<keyword evidence="9" id="KW-1185">Reference proteome</keyword>
<evidence type="ECO:0000259" key="7">
    <source>
        <dbReference type="Pfam" id="PF02687"/>
    </source>
</evidence>
<keyword evidence="5 6" id="KW-0472">Membrane</keyword>